<dbReference type="Proteomes" id="UP001497525">
    <property type="component" value="Unassembled WGS sequence"/>
</dbReference>
<comment type="caution">
    <text evidence="2">The sequence shown here is derived from an EMBL/GenBank/DDBJ whole genome shotgun (WGS) entry which is preliminary data.</text>
</comment>
<accession>A0AAV2TJ62</accession>
<dbReference type="EMBL" id="CAXLJL010000356">
    <property type="protein sequence ID" value="CAL5136881.1"/>
    <property type="molecule type" value="Genomic_DNA"/>
</dbReference>
<dbReference type="AlphaFoldDB" id="A0AAV2TJ62"/>
<feature type="region of interest" description="Disordered" evidence="1">
    <location>
        <begin position="1"/>
        <end position="22"/>
    </location>
</feature>
<name>A0AAV2TJ62_CALDB</name>
<dbReference type="PANTHER" id="PTHR31859:SF9">
    <property type="entry name" value="TETRATRICOPEPTIDE REPEAT PROTEIN 39B"/>
    <property type="match status" value="1"/>
</dbReference>
<evidence type="ECO:0000313" key="2">
    <source>
        <dbReference type="EMBL" id="CAL5136881.1"/>
    </source>
</evidence>
<gene>
    <name evidence="2" type="ORF">CDAUBV1_LOCUS11176</name>
</gene>
<dbReference type="SUPFAM" id="SSF48452">
    <property type="entry name" value="TPR-like"/>
    <property type="match status" value="1"/>
</dbReference>
<evidence type="ECO:0000256" key="1">
    <source>
        <dbReference type="SAM" id="MobiDB-lite"/>
    </source>
</evidence>
<organism evidence="2 3">
    <name type="scientific">Calicophoron daubneyi</name>
    <name type="common">Rumen fluke</name>
    <name type="synonym">Paramphistomum daubneyi</name>
    <dbReference type="NCBI Taxonomy" id="300641"/>
    <lineage>
        <taxon>Eukaryota</taxon>
        <taxon>Metazoa</taxon>
        <taxon>Spiralia</taxon>
        <taxon>Lophotrochozoa</taxon>
        <taxon>Platyhelminthes</taxon>
        <taxon>Trematoda</taxon>
        <taxon>Digenea</taxon>
        <taxon>Plagiorchiida</taxon>
        <taxon>Pronocephalata</taxon>
        <taxon>Paramphistomoidea</taxon>
        <taxon>Paramphistomidae</taxon>
        <taxon>Calicophoron</taxon>
    </lineage>
</organism>
<evidence type="ECO:0008006" key="4">
    <source>
        <dbReference type="Google" id="ProtNLM"/>
    </source>
</evidence>
<feature type="region of interest" description="Disordered" evidence="1">
    <location>
        <begin position="565"/>
        <end position="625"/>
    </location>
</feature>
<dbReference type="InterPro" id="IPR019412">
    <property type="entry name" value="IML2/TPR_39"/>
</dbReference>
<sequence>MMTTSTNVSKNETMPSTQSNPYSHKALIEGISSAKKTVDLFLNNYFAAAKAQLDKCKEHGMYPELAHSTILFIQGAGTNEREHLLEAIEHIRQTLIVCNASRRKSGFKESISKAINSRRRAIFNSYTEEEAHAELCYAESLLELAFLSMLQDDKFSSLLRCSLKIRQCHKCYRVCWRILKYRNWEDGPSRSAFESGVRLGVGAFNLMISLLPKGVLKLLEFAGFSGDREFGLKQLRIAESMRDSIRAPLCALLLLGYDLYATQMLAFEEPEDITEARAILDYWRKVYPTSAIFLLLRGRLEAISGDLESAIASFNSSITQPSDWPHYRLVCYWELVWCHALRAEWMQAVRYTEKLACESRWSEASYRYMKAAFLLQYLDDPGADTPRPGDQKFFLEDGESFRDRKKMIEHVDKLLTDIPKLMQRFAGRSLPIEKIALRKSKRYFEQKRRLTLPALELMYIWNSFKMIQCQQDSIMTFLLLCENKINELVAQKDKTPNYHDEYCLALLLKGVCLRCRGQMFQASMCFEEVLQSDYKGYNLQSRLLFRMHEMAMKLKKYGEKNSIHGNIRKADSDNPLPVYPSGSQKEAEESDPDLKDINPIFPEFDNDDLGSDDGSFSSDEDEKNP</sequence>
<dbReference type="PANTHER" id="PTHR31859">
    <property type="entry name" value="TETRATRICOPEPTIDE REPEAT PROTEIN 39 FAMILY MEMBER"/>
    <property type="match status" value="1"/>
</dbReference>
<reference evidence="2" key="1">
    <citation type="submission" date="2024-06" db="EMBL/GenBank/DDBJ databases">
        <authorList>
            <person name="Liu X."/>
            <person name="Lenzi L."/>
            <person name="Haldenby T S."/>
            <person name="Uol C."/>
        </authorList>
    </citation>
    <scope>NUCLEOTIDE SEQUENCE</scope>
</reference>
<protein>
    <recommendedName>
        <fullName evidence="4">Tetratricopeptide repeat protein 39B</fullName>
    </recommendedName>
</protein>
<proteinExistence type="predicted"/>
<evidence type="ECO:0000313" key="3">
    <source>
        <dbReference type="Proteomes" id="UP001497525"/>
    </source>
</evidence>
<dbReference type="InterPro" id="IPR011990">
    <property type="entry name" value="TPR-like_helical_dom_sf"/>
</dbReference>
<dbReference type="Pfam" id="PF10300">
    <property type="entry name" value="Iml2-TPR_39"/>
    <property type="match status" value="1"/>
</dbReference>